<dbReference type="Pfam" id="PF00069">
    <property type="entry name" value="Pkinase"/>
    <property type="match status" value="1"/>
</dbReference>
<keyword evidence="5 10" id="KW-0418">Kinase</keyword>
<dbReference type="FunFam" id="1.10.510.10:FF:000571">
    <property type="entry name" value="Maternal embryonic leucine zipper kinase"/>
    <property type="match status" value="1"/>
</dbReference>
<dbReference type="OrthoDB" id="266718at2759"/>
<evidence type="ECO:0000256" key="3">
    <source>
        <dbReference type="ARBA" id="ARBA00022679"/>
    </source>
</evidence>
<dbReference type="Gene3D" id="1.10.510.10">
    <property type="entry name" value="Transferase(Phosphotransferase) domain 1"/>
    <property type="match status" value="1"/>
</dbReference>
<dbReference type="InterPro" id="IPR008271">
    <property type="entry name" value="Ser/Thr_kinase_AS"/>
</dbReference>
<reference evidence="11" key="1">
    <citation type="journal article" date="2018" name="Nat. Microbiol.">
        <title>Leveraging single-cell genomics to expand the fungal tree of life.</title>
        <authorList>
            <person name="Ahrendt S.R."/>
            <person name="Quandt C.A."/>
            <person name="Ciobanu D."/>
            <person name="Clum A."/>
            <person name="Salamov A."/>
            <person name="Andreopoulos B."/>
            <person name="Cheng J.F."/>
            <person name="Woyke T."/>
            <person name="Pelin A."/>
            <person name="Henrissat B."/>
            <person name="Reynolds N.K."/>
            <person name="Benny G.L."/>
            <person name="Smith M.E."/>
            <person name="James T.Y."/>
            <person name="Grigoriev I.V."/>
        </authorList>
    </citation>
    <scope>NUCLEOTIDE SEQUENCE [LARGE SCALE GENOMIC DNA]</scope>
</reference>
<name>A0A4P9W6M5_9FUNG</name>
<dbReference type="GO" id="GO:0005524">
    <property type="term" value="F:ATP binding"/>
    <property type="evidence" value="ECO:0007669"/>
    <property type="project" value="UniProtKB-UniRule"/>
</dbReference>
<dbReference type="InterPro" id="IPR000719">
    <property type="entry name" value="Prot_kinase_dom"/>
</dbReference>
<evidence type="ECO:0000256" key="1">
    <source>
        <dbReference type="ARBA" id="ARBA00006529"/>
    </source>
</evidence>
<evidence type="ECO:0000256" key="2">
    <source>
        <dbReference type="ARBA" id="ARBA00022527"/>
    </source>
</evidence>
<dbReference type="PANTHER" id="PTHR48016:SF32">
    <property type="entry name" value="MITOGEN-ACTIVATED PROTEIN KINASE KINASE KINASE 4"/>
    <property type="match status" value="1"/>
</dbReference>
<dbReference type="SMART" id="SM00220">
    <property type="entry name" value="S_TKc"/>
    <property type="match status" value="1"/>
</dbReference>
<evidence type="ECO:0000256" key="7">
    <source>
        <dbReference type="PROSITE-ProRule" id="PRU10141"/>
    </source>
</evidence>
<evidence type="ECO:0000256" key="8">
    <source>
        <dbReference type="RuleBase" id="RU000304"/>
    </source>
</evidence>
<evidence type="ECO:0000313" key="10">
    <source>
        <dbReference type="EMBL" id="RKO86598.1"/>
    </source>
</evidence>
<dbReference type="PANTHER" id="PTHR48016">
    <property type="entry name" value="MAP KINASE KINASE KINASE SSK2-RELATED-RELATED"/>
    <property type="match status" value="1"/>
</dbReference>
<sequence length="295" mass="32641">GKIMDDSNMVDRYLSAIASSSCSLALRWQQGKFLGGGAFGSVWIAIELETGDVFAVKEIRYNNTLESVARAVRDEVTVLQQLQHPNIVVYHGVEVRRDRLCIFMEYCPHSMDKLLKIGRVTEEFIVRVFAKQMLAGLEYLHGKGIAHRDVKPGNILIDNEGFIKFVDFGVSKIYKPQARARAVVDAHPRTLVGTPQYIAPEIITGEEPGETGAQDMWSLGCVLVEMLTGSKPWGVVDNDWAVMYHIGTGGGHPALPAADLLSPAGCDFLMQCFTRRAPDRPTASQLLQHPWVCDV</sequence>
<dbReference type="PROSITE" id="PS00107">
    <property type="entry name" value="PROTEIN_KINASE_ATP"/>
    <property type="match status" value="1"/>
</dbReference>
<dbReference type="EMBL" id="KZ998065">
    <property type="protein sequence ID" value="RKO86598.1"/>
    <property type="molecule type" value="Genomic_DNA"/>
</dbReference>
<dbReference type="PROSITE" id="PS50011">
    <property type="entry name" value="PROTEIN_KINASE_DOM"/>
    <property type="match status" value="1"/>
</dbReference>
<dbReference type="InterPro" id="IPR011009">
    <property type="entry name" value="Kinase-like_dom_sf"/>
</dbReference>
<feature type="domain" description="Protein kinase" evidence="9">
    <location>
        <begin position="28"/>
        <end position="292"/>
    </location>
</feature>
<evidence type="ECO:0000256" key="5">
    <source>
        <dbReference type="ARBA" id="ARBA00022777"/>
    </source>
</evidence>
<dbReference type="InterPro" id="IPR050538">
    <property type="entry name" value="MAP_kinase_kinase_kinase"/>
</dbReference>
<dbReference type="PROSITE" id="PS00108">
    <property type="entry name" value="PROTEIN_KINASE_ST"/>
    <property type="match status" value="1"/>
</dbReference>
<keyword evidence="11" id="KW-1185">Reference proteome</keyword>
<feature type="non-terminal residue" evidence="10">
    <location>
        <position position="295"/>
    </location>
</feature>
<evidence type="ECO:0000256" key="6">
    <source>
        <dbReference type="ARBA" id="ARBA00022840"/>
    </source>
</evidence>
<gene>
    <name evidence="10" type="ORF">BDK51DRAFT_2514</name>
</gene>
<organism evidence="10 11">
    <name type="scientific">Blyttiomyces helicus</name>
    <dbReference type="NCBI Taxonomy" id="388810"/>
    <lineage>
        <taxon>Eukaryota</taxon>
        <taxon>Fungi</taxon>
        <taxon>Fungi incertae sedis</taxon>
        <taxon>Chytridiomycota</taxon>
        <taxon>Chytridiomycota incertae sedis</taxon>
        <taxon>Chytridiomycetes</taxon>
        <taxon>Chytridiomycetes incertae sedis</taxon>
        <taxon>Blyttiomyces</taxon>
    </lineage>
</organism>
<keyword evidence="6 7" id="KW-0067">ATP-binding</keyword>
<feature type="binding site" evidence="7">
    <location>
        <position position="57"/>
    </location>
    <ligand>
        <name>ATP</name>
        <dbReference type="ChEBI" id="CHEBI:30616"/>
    </ligand>
</feature>
<accession>A0A4P9W6M5</accession>
<evidence type="ECO:0000259" key="9">
    <source>
        <dbReference type="PROSITE" id="PS50011"/>
    </source>
</evidence>
<keyword evidence="2 8" id="KW-0723">Serine/threonine-protein kinase</keyword>
<keyword evidence="3" id="KW-0808">Transferase</keyword>
<dbReference type="GO" id="GO:0004674">
    <property type="term" value="F:protein serine/threonine kinase activity"/>
    <property type="evidence" value="ECO:0007669"/>
    <property type="project" value="UniProtKB-KW"/>
</dbReference>
<evidence type="ECO:0000313" key="11">
    <source>
        <dbReference type="Proteomes" id="UP000269721"/>
    </source>
</evidence>
<protein>
    <submittedName>
        <fullName evidence="10">Kinase-like domain-containing protein</fullName>
    </submittedName>
</protein>
<dbReference type="GO" id="GO:0038066">
    <property type="term" value="P:p38MAPK cascade"/>
    <property type="evidence" value="ECO:0007669"/>
    <property type="project" value="TreeGrafter"/>
</dbReference>
<dbReference type="Proteomes" id="UP000269721">
    <property type="component" value="Unassembled WGS sequence"/>
</dbReference>
<keyword evidence="4 7" id="KW-0547">Nucleotide-binding</keyword>
<dbReference type="InterPro" id="IPR017441">
    <property type="entry name" value="Protein_kinase_ATP_BS"/>
</dbReference>
<comment type="similarity">
    <text evidence="1">Belongs to the protein kinase superfamily. STE Ser/Thr protein kinase family. MAP kinase kinase kinase subfamily.</text>
</comment>
<proteinExistence type="inferred from homology"/>
<dbReference type="SUPFAM" id="SSF56112">
    <property type="entry name" value="Protein kinase-like (PK-like)"/>
    <property type="match status" value="1"/>
</dbReference>
<feature type="non-terminal residue" evidence="10">
    <location>
        <position position="1"/>
    </location>
</feature>
<evidence type="ECO:0000256" key="4">
    <source>
        <dbReference type="ARBA" id="ARBA00022741"/>
    </source>
</evidence>
<dbReference type="AlphaFoldDB" id="A0A4P9W6M5"/>